<accession>A0A7K0DTA4</accession>
<dbReference type="Proteomes" id="UP000431401">
    <property type="component" value="Unassembled WGS sequence"/>
</dbReference>
<sequence length="148" mass="15374">MGIELLAGYAVAYLVRKLRRVGHRADREVDRALDTGMDRLHDLIGRVLGDDPALRKLESETGSGTESERTVQRLRLAIEAAAEADAAFAAELEKLVTSVRAAEVHAEGQGVAAGGDISVRATDHGVAAVTIHGSVSTGTPPAPGSAPS</sequence>
<dbReference type="EMBL" id="WEGI01000009">
    <property type="protein sequence ID" value="MQY28808.1"/>
    <property type="molecule type" value="Genomic_DNA"/>
</dbReference>
<evidence type="ECO:0008006" key="3">
    <source>
        <dbReference type="Google" id="ProtNLM"/>
    </source>
</evidence>
<dbReference type="OrthoDB" id="4231283at2"/>
<keyword evidence="2" id="KW-1185">Reference proteome</keyword>
<protein>
    <recommendedName>
        <fullName evidence="3">Chromosome partitioning protein</fullName>
    </recommendedName>
</protein>
<name>A0A7K0DTA4_9NOCA</name>
<reference evidence="1 2" key="1">
    <citation type="submission" date="2019-10" db="EMBL/GenBank/DDBJ databases">
        <title>Nocardia macrotermitis sp. nov. and Nocardia aurantia sp. nov., isolated from the gut of fungus growing-termite Macrotermes natalensis.</title>
        <authorList>
            <person name="Benndorf R."/>
            <person name="Schwitalla J."/>
            <person name="Martin K."/>
            <person name="De Beer W."/>
            <person name="Kaster A.-K."/>
            <person name="Vollmers J."/>
            <person name="Poulsen M."/>
            <person name="Beemelmanns C."/>
        </authorList>
    </citation>
    <scope>NUCLEOTIDE SEQUENCE [LARGE SCALE GENOMIC DNA]</scope>
    <source>
        <strain evidence="1 2">RB56</strain>
    </source>
</reference>
<gene>
    <name evidence="1" type="ORF">NRB56_43920</name>
</gene>
<comment type="caution">
    <text evidence="1">The sequence shown here is derived from an EMBL/GenBank/DDBJ whole genome shotgun (WGS) entry which is preliminary data.</text>
</comment>
<evidence type="ECO:0000313" key="2">
    <source>
        <dbReference type="Proteomes" id="UP000431401"/>
    </source>
</evidence>
<proteinExistence type="predicted"/>
<evidence type="ECO:0000313" key="1">
    <source>
        <dbReference type="EMBL" id="MQY28808.1"/>
    </source>
</evidence>
<dbReference type="RefSeq" id="WP_153345020.1">
    <property type="nucleotide sequence ID" value="NZ_WEGI01000009.1"/>
</dbReference>
<dbReference type="AlphaFoldDB" id="A0A7K0DTA4"/>
<organism evidence="1 2">
    <name type="scientific">Nocardia aurantia</name>
    <dbReference type="NCBI Taxonomy" id="2585199"/>
    <lineage>
        <taxon>Bacteria</taxon>
        <taxon>Bacillati</taxon>
        <taxon>Actinomycetota</taxon>
        <taxon>Actinomycetes</taxon>
        <taxon>Mycobacteriales</taxon>
        <taxon>Nocardiaceae</taxon>
        <taxon>Nocardia</taxon>
    </lineage>
</organism>